<proteinExistence type="predicted"/>
<name>A0ABD2PPK8_9PLAT</name>
<protein>
    <submittedName>
        <fullName evidence="1">Uncharacterized protein</fullName>
    </submittedName>
</protein>
<gene>
    <name evidence="1" type="ORF">Ciccas_013809</name>
</gene>
<evidence type="ECO:0000313" key="2">
    <source>
        <dbReference type="Proteomes" id="UP001626550"/>
    </source>
</evidence>
<organism evidence="1 2">
    <name type="scientific">Cichlidogyrus casuarinus</name>
    <dbReference type="NCBI Taxonomy" id="1844966"/>
    <lineage>
        <taxon>Eukaryota</taxon>
        <taxon>Metazoa</taxon>
        <taxon>Spiralia</taxon>
        <taxon>Lophotrochozoa</taxon>
        <taxon>Platyhelminthes</taxon>
        <taxon>Monogenea</taxon>
        <taxon>Monopisthocotylea</taxon>
        <taxon>Dactylogyridea</taxon>
        <taxon>Ancyrocephalidae</taxon>
        <taxon>Cichlidogyrus</taxon>
    </lineage>
</organism>
<dbReference type="AlphaFoldDB" id="A0ABD2PPK8"/>
<evidence type="ECO:0000313" key="1">
    <source>
        <dbReference type="EMBL" id="KAL3307671.1"/>
    </source>
</evidence>
<dbReference type="Proteomes" id="UP001626550">
    <property type="component" value="Unassembled WGS sequence"/>
</dbReference>
<sequence length="194" mass="22450">MNRFKQLCCIEGLSKKRKEIEAKNEEERLKNECKGDSEEITILPGEVDWLYGPEEKEVIPEEAGDQQEDLMEPEDVVFLAPEQPETKKEGIFCAPKETEELAELMKQRLIIPMDDHLEVTAKRQKRVLIEELEDAPEEDFLLKPVTVTKRMEITDKKPQNSIKISNSLIEEVSNLADEETETQQPDHVEMIEQT</sequence>
<keyword evidence="2" id="KW-1185">Reference proteome</keyword>
<comment type="caution">
    <text evidence="1">The sequence shown here is derived from an EMBL/GenBank/DDBJ whole genome shotgun (WGS) entry which is preliminary data.</text>
</comment>
<reference evidence="1 2" key="1">
    <citation type="submission" date="2024-11" db="EMBL/GenBank/DDBJ databases">
        <title>Adaptive evolution of stress response genes in parasites aligns with host niche diversity.</title>
        <authorList>
            <person name="Hahn C."/>
            <person name="Resl P."/>
        </authorList>
    </citation>
    <scope>NUCLEOTIDE SEQUENCE [LARGE SCALE GENOMIC DNA]</scope>
    <source>
        <strain evidence="1">EGGRZ-B1_66</strain>
        <tissue evidence="1">Body</tissue>
    </source>
</reference>
<accession>A0ABD2PPK8</accession>
<dbReference type="EMBL" id="JBJKFK010006764">
    <property type="protein sequence ID" value="KAL3307671.1"/>
    <property type="molecule type" value="Genomic_DNA"/>
</dbReference>